<evidence type="ECO:0000313" key="2">
    <source>
        <dbReference type="Proteomes" id="UP000176682"/>
    </source>
</evidence>
<proteinExistence type="predicted"/>
<evidence type="ECO:0000313" key="1">
    <source>
        <dbReference type="EMBL" id="OGD79500.1"/>
    </source>
</evidence>
<reference evidence="1 2" key="1">
    <citation type="journal article" date="2016" name="Nat. Commun.">
        <title>Thousands of microbial genomes shed light on interconnected biogeochemical processes in an aquifer system.</title>
        <authorList>
            <person name="Anantharaman K."/>
            <person name="Brown C.T."/>
            <person name="Hug L.A."/>
            <person name="Sharon I."/>
            <person name="Castelle C.J."/>
            <person name="Probst A.J."/>
            <person name="Thomas B.C."/>
            <person name="Singh A."/>
            <person name="Wilkins M.J."/>
            <person name="Karaoz U."/>
            <person name="Brodie E.L."/>
            <person name="Williams K.H."/>
            <person name="Hubbard S.S."/>
            <person name="Banfield J.F."/>
        </authorList>
    </citation>
    <scope>NUCLEOTIDE SEQUENCE [LARGE SCALE GENOMIC DNA]</scope>
</reference>
<dbReference type="EMBL" id="MFAM01000019">
    <property type="protein sequence ID" value="OGD79500.1"/>
    <property type="molecule type" value="Genomic_DNA"/>
</dbReference>
<protein>
    <submittedName>
        <fullName evidence="1">Uncharacterized protein</fullName>
    </submittedName>
</protein>
<dbReference type="AlphaFoldDB" id="A0A1F5FIW4"/>
<comment type="caution">
    <text evidence="1">The sequence shown here is derived from an EMBL/GenBank/DDBJ whole genome shotgun (WGS) entry which is preliminary data.</text>
</comment>
<dbReference type="Proteomes" id="UP000176682">
    <property type="component" value="Unassembled WGS sequence"/>
</dbReference>
<accession>A0A1F5FIW4</accession>
<name>A0A1F5FIW4_9BACT</name>
<organism evidence="1 2">
    <name type="scientific">Candidatus Collierbacteria bacterium RIFOXYB1_FULL_49_13</name>
    <dbReference type="NCBI Taxonomy" id="1817728"/>
    <lineage>
        <taxon>Bacteria</taxon>
        <taxon>Candidatus Collieribacteriota</taxon>
    </lineage>
</organism>
<gene>
    <name evidence="1" type="ORF">A2368_03775</name>
</gene>
<sequence length="95" mass="10746">MRESLLGDKIKPRILDYLSTLFGYQTQAVHISEDVTSRSEWDELIYRGLLTIRVIRGEGDVTIAISSMNEESTKAGPFMYMVDWMSLSSAVAKLL</sequence>